<dbReference type="OMA" id="SANRYTH"/>
<proteinExistence type="inferred from homology"/>
<feature type="compositionally biased region" description="Polar residues" evidence="7">
    <location>
        <begin position="96"/>
        <end position="108"/>
    </location>
</feature>
<dbReference type="Gene3D" id="2.30.30.140">
    <property type="match status" value="1"/>
</dbReference>
<feature type="region of interest" description="Disordered" evidence="7">
    <location>
        <begin position="1"/>
        <end position="122"/>
    </location>
</feature>
<feature type="compositionally biased region" description="Basic and acidic residues" evidence="7">
    <location>
        <begin position="1"/>
        <end position="21"/>
    </location>
</feature>
<comment type="similarity">
    <text evidence="2 6">Belongs to the enhancer of polycomb family.</text>
</comment>
<accession>A0A1J7I8Y1</accession>
<name>A0A1J7I8Y1_LUPAN</name>
<feature type="region of interest" description="Disordered" evidence="7">
    <location>
        <begin position="305"/>
        <end position="333"/>
    </location>
</feature>
<dbReference type="EMBL" id="CM007363">
    <property type="protein sequence ID" value="OIW15050.1"/>
    <property type="molecule type" value="Genomic_DNA"/>
</dbReference>
<protein>
    <recommendedName>
        <fullName evidence="6">Enhancer of polycomb-like protein</fullName>
    </recommendedName>
</protein>
<dbReference type="STRING" id="3871.A0A1J7I8Y1"/>
<evidence type="ECO:0000256" key="6">
    <source>
        <dbReference type="RuleBase" id="RU361124"/>
    </source>
</evidence>
<evidence type="ECO:0000256" key="2">
    <source>
        <dbReference type="ARBA" id="ARBA00008035"/>
    </source>
</evidence>
<evidence type="ECO:0000256" key="4">
    <source>
        <dbReference type="ARBA" id="ARBA00023163"/>
    </source>
</evidence>
<feature type="compositionally biased region" description="Basic residues" evidence="7">
    <location>
        <begin position="215"/>
        <end position="225"/>
    </location>
</feature>
<dbReference type="Gramene" id="OIW15050">
    <property type="protein sequence ID" value="OIW15050"/>
    <property type="gene ID" value="TanjilG_13977"/>
</dbReference>
<dbReference type="GO" id="GO:0005634">
    <property type="term" value="C:nucleus"/>
    <property type="evidence" value="ECO:0007669"/>
    <property type="project" value="UniProtKB-SubCell"/>
</dbReference>
<evidence type="ECO:0000256" key="3">
    <source>
        <dbReference type="ARBA" id="ARBA00023015"/>
    </source>
</evidence>
<feature type="region of interest" description="Disordered" evidence="7">
    <location>
        <begin position="965"/>
        <end position="1004"/>
    </location>
</feature>
<dbReference type="PANTHER" id="PTHR14898">
    <property type="entry name" value="ENHANCER OF POLYCOMB"/>
    <property type="match status" value="1"/>
</dbReference>
<evidence type="ECO:0000256" key="1">
    <source>
        <dbReference type="ARBA" id="ARBA00004123"/>
    </source>
</evidence>
<keyword evidence="4 6" id="KW-0804">Transcription</keyword>
<organism evidence="9 10">
    <name type="scientific">Lupinus angustifolius</name>
    <name type="common">Narrow-leaved blue lupine</name>
    <dbReference type="NCBI Taxonomy" id="3871"/>
    <lineage>
        <taxon>Eukaryota</taxon>
        <taxon>Viridiplantae</taxon>
        <taxon>Streptophyta</taxon>
        <taxon>Embryophyta</taxon>
        <taxon>Tracheophyta</taxon>
        <taxon>Spermatophyta</taxon>
        <taxon>Magnoliopsida</taxon>
        <taxon>eudicotyledons</taxon>
        <taxon>Gunneridae</taxon>
        <taxon>Pentapetalae</taxon>
        <taxon>rosids</taxon>
        <taxon>fabids</taxon>
        <taxon>Fabales</taxon>
        <taxon>Fabaceae</taxon>
        <taxon>Papilionoideae</taxon>
        <taxon>50 kb inversion clade</taxon>
        <taxon>genistoids sensu lato</taxon>
        <taxon>core genistoids</taxon>
        <taxon>Genisteae</taxon>
        <taxon>Lupinus</taxon>
    </lineage>
</organism>
<dbReference type="OrthoDB" id="435275at2759"/>
<dbReference type="CDD" id="cd20404">
    <property type="entry name" value="Tudor_Agenet_AtEML-like"/>
    <property type="match status" value="1"/>
</dbReference>
<evidence type="ECO:0000256" key="7">
    <source>
        <dbReference type="SAM" id="MobiDB-lite"/>
    </source>
</evidence>
<dbReference type="KEGG" id="lang:109343695"/>
<feature type="domain" description="Enhancer of polycomb-like N-terminal" evidence="8">
    <location>
        <begin position="1165"/>
        <end position="1253"/>
    </location>
</feature>
<feature type="compositionally biased region" description="Basic and acidic residues" evidence="7">
    <location>
        <begin position="419"/>
        <end position="430"/>
    </location>
</feature>
<dbReference type="GO" id="GO:0006357">
    <property type="term" value="P:regulation of transcription by RNA polymerase II"/>
    <property type="evidence" value="ECO:0007669"/>
    <property type="project" value="InterPro"/>
</dbReference>
<feature type="compositionally biased region" description="Basic and acidic residues" evidence="7">
    <location>
        <begin position="226"/>
        <end position="251"/>
    </location>
</feature>
<keyword evidence="10" id="KW-1185">Reference proteome</keyword>
<feature type="region of interest" description="Disordered" evidence="7">
    <location>
        <begin position="159"/>
        <end position="256"/>
    </location>
</feature>
<dbReference type="InterPro" id="IPR019542">
    <property type="entry name" value="Enhancer_polycomb-like_N"/>
</dbReference>
<evidence type="ECO:0000313" key="10">
    <source>
        <dbReference type="Proteomes" id="UP000188354"/>
    </source>
</evidence>
<feature type="region of interest" description="Disordered" evidence="7">
    <location>
        <begin position="1455"/>
        <end position="1480"/>
    </location>
</feature>
<gene>
    <name evidence="9" type="ORF">TanjilG_13977</name>
</gene>
<reference evidence="9 10" key="1">
    <citation type="journal article" date="2017" name="Plant Biotechnol. J.">
        <title>A comprehensive draft genome sequence for lupin (Lupinus angustifolius), an emerging health food: insights into plant-microbe interactions and legume evolution.</title>
        <authorList>
            <person name="Hane J.K."/>
            <person name="Ming Y."/>
            <person name="Kamphuis L.G."/>
            <person name="Nelson M.N."/>
            <person name="Garg G."/>
            <person name="Atkins C.A."/>
            <person name="Bayer P.E."/>
            <person name="Bravo A."/>
            <person name="Bringans S."/>
            <person name="Cannon S."/>
            <person name="Edwards D."/>
            <person name="Foley R."/>
            <person name="Gao L.L."/>
            <person name="Harrison M.J."/>
            <person name="Huang W."/>
            <person name="Hurgobin B."/>
            <person name="Li S."/>
            <person name="Liu C.W."/>
            <person name="McGrath A."/>
            <person name="Morahan G."/>
            <person name="Murray J."/>
            <person name="Weller J."/>
            <person name="Jian J."/>
            <person name="Singh K.B."/>
        </authorList>
    </citation>
    <scope>NUCLEOTIDE SEQUENCE [LARGE SCALE GENOMIC DNA]</scope>
    <source>
        <strain evidence="10">cv. Tanjil</strain>
        <tissue evidence="9">Whole plant</tissue>
    </source>
</reference>
<keyword evidence="3 6" id="KW-0805">Transcription regulation</keyword>
<feature type="compositionally biased region" description="Basic and acidic residues" evidence="7">
    <location>
        <begin position="437"/>
        <end position="456"/>
    </location>
</feature>
<dbReference type="InterPro" id="IPR024943">
    <property type="entry name" value="Enhancer_polycomb"/>
</dbReference>
<dbReference type="Pfam" id="PF10513">
    <property type="entry name" value="EPL1"/>
    <property type="match status" value="1"/>
</dbReference>
<evidence type="ECO:0000313" key="9">
    <source>
        <dbReference type="EMBL" id="OIW15050.1"/>
    </source>
</evidence>
<sequence length="1576" mass="178498">MEDREGNSHGAEIPKKSKSSDLKSLYKLKLSKETPKKNLKRKGSSPSGGDEKGHKRKKSRKELSLSSFDNAEGSTKKNGDEECHEEPDLKSEARQGSRSTTEVNQDSLNPDEDVVHIPKRKRDFVRRKKCEVVQALTLAGHPSCKVVNGHDNPILKLSSDVLEKGIGSSKSKKKKDLDKFKKSRSGDSNSVQKFRGNEDHASHSVVNSGDSSIKRPQKKDRKRKASVPDRVRVAKEAEPLVNGRKTDHSREDDEENLEENAAMMLSSRFDPNCAAFSSSSKASTLPSANGLHPSISSNRNIISRGSMSPLGSESASVDAAGRALRPRKQLREKGSSRKRRHFYEFLLCDLDPYWILNRRIKVYWPLDQSWYIGLVNDYDEDKKAHHIKYDDREEEWINLHTEKFKLLLFPSEVPGKSRGERAVLKSRSSDQLKGSKARNDRHTREVTTENDSRGESSTDSEPIISWLSRSSHRVKSSPVHETKKCKSTVTFPNTASSLLYDEPLKVQRCLAKSSLGESKSNPASSSAPADNLVDHSGKRIISKLDKSPIVYFRKRFRKPTPTLPHISEEKNVDVGVSCSISFNPIGGGGAMDIREPNDRRDEIEGPLCFTYNAGVSNVFLDLGSSSLKLDLHYPTCLVLNGSFRSDILWLLRAVLLLQYGTLNTMWPRVHLEMLFVDNDVGLRFLIFEGCLMMATSFVFWVLRVFHRPTDQGKYIDLQLPVTSMRFRFSGFHVGKKPFVFAYYNFSRVNKSKWVRLDSKFKKHCLLSKQLHLSECTYDNIRSLQNGSSEYPITSIRGEPSLSKVMHKRIRPSIKTLGACKEFSQVDTNQSDGGKMKIPPFSLSFAAAPTFFLSLHLKLLMEQAVTHLSYYSRALVDDQEDSDLMMDHCYSTDDCSNRNLEFNPKKMLILSKDTTCDGLPCAGSDLLIGPSNCGHQILSQNANVHDAQHPADFSCNINGGVILSPNPTAPRSSWHHSKNSSSPLGFQSHGWSKGKADPLLNGFRNRPKKPRTQVSYLVPYAKYDFGSRHRNHHQKGLPITRIRKANDKKSLDVVGGPEKNLEFLSCDANVLITLGDKGWRDNGALVVLELFDHNEWKLSIKLGGITRYSYKAHQFLQTGSTNRYTHAMMWKGGKDWILEFPDRSQWALFKEMHEECYNRNIRAASIKNIPIPGVLLIEENDDNEPELTFIQSSIYFRQVETDVEMALNPLHVLYDMDSEDEQWVLAIQNAEKDISDMGGISEEMFEKMMDMFEKAAYAQQCEQFTHTEIEELMVGVGSSRVAKIIYEHWQQKRRKKGMALIRHFQPPLWQRYQQRLREWEVAMTKNNVPVSNGCQDKVATLEKPPMFAFCLKPRGLEVVNKGSSKHRSQKRISVSGHSNSTLYEQDGFHTYGRRPNGNALGDDRFVFSGHNYDSLDESPLAQTSPWVFSPRDAGMRGYYSMSTNGRYHKSKSRKFGSYMHHNDSQMNSYSPRGSGPGNRNEVSRWHIGYDLAGHRQYMLDGHQRHLTEQMDGPDLKELKLRDPSGAAQHARKVAKLKRERAESLLYRADMAVHKAVVALMTAEAIKASSEAQTVMGR</sequence>
<dbReference type="Proteomes" id="UP000188354">
    <property type="component" value="Chromosome LG03"/>
</dbReference>
<evidence type="ECO:0000256" key="5">
    <source>
        <dbReference type="ARBA" id="ARBA00023242"/>
    </source>
</evidence>
<keyword evidence="5 6" id="KW-0539">Nucleus</keyword>
<dbReference type="GO" id="GO:0035267">
    <property type="term" value="C:NuA4 histone acetyltransferase complex"/>
    <property type="evidence" value="ECO:0007669"/>
    <property type="project" value="InterPro"/>
</dbReference>
<feature type="region of interest" description="Disordered" evidence="7">
    <location>
        <begin position="419"/>
        <end position="462"/>
    </location>
</feature>
<evidence type="ECO:0000259" key="8">
    <source>
        <dbReference type="Pfam" id="PF10513"/>
    </source>
</evidence>
<feature type="compositionally biased region" description="Basic and acidic residues" evidence="7">
    <location>
        <begin position="74"/>
        <end position="95"/>
    </location>
</feature>
<comment type="subcellular location">
    <subcellularLocation>
        <location evidence="1 6">Nucleus</location>
    </subcellularLocation>
</comment>